<dbReference type="EMBL" id="SDPU01000032">
    <property type="protein sequence ID" value="RYU10254.1"/>
    <property type="molecule type" value="Genomic_DNA"/>
</dbReference>
<dbReference type="Pfam" id="PF14417">
    <property type="entry name" value="MEDS"/>
    <property type="match status" value="1"/>
</dbReference>
<dbReference type="Pfam" id="PF13466">
    <property type="entry name" value="STAS_2"/>
    <property type="match status" value="1"/>
</dbReference>
<dbReference type="InterPro" id="IPR002645">
    <property type="entry name" value="STAS_dom"/>
</dbReference>
<keyword evidence="3" id="KW-1185">Reference proteome</keyword>
<evidence type="ECO:0000259" key="1">
    <source>
        <dbReference type="PROSITE" id="PS50801"/>
    </source>
</evidence>
<accession>A0A4Q5IW67</accession>
<gene>
    <name evidence="2" type="ORF">ETU37_17840</name>
</gene>
<dbReference type="OrthoDB" id="116243at2"/>
<dbReference type="InterPro" id="IPR025847">
    <property type="entry name" value="MEDS_domain"/>
</dbReference>
<dbReference type="SUPFAM" id="SSF52091">
    <property type="entry name" value="SpoIIaa-like"/>
    <property type="match status" value="1"/>
</dbReference>
<dbReference type="AlphaFoldDB" id="A0A4Q5IW67"/>
<name>A0A4Q5IW67_9ACTN</name>
<comment type="caution">
    <text evidence="2">The sequence shown here is derived from an EMBL/GenBank/DDBJ whole genome shotgun (WGS) entry which is preliminary data.</text>
</comment>
<protein>
    <submittedName>
        <fullName evidence="2">STAS domain-containing protein</fullName>
    </submittedName>
</protein>
<dbReference type="Gene3D" id="3.30.750.24">
    <property type="entry name" value="STAS domain"/>
    <property type="match status" value="1"/>
</dbReference>
<organism evidence="2 3">
    <name type="scientific">Nocardioides iriomotensis</name>
    <dbReference type="NCBI Taxonomy" id="715784"/>
    <lineage>
        <taxon>Bacteria</taxon>
        <taxon>Bacillati</taxon>
        <taxon>Actinomycetota</taxon>
        <taxon>Actinomycetes</taxon>
        <taxon>Propionibacteriales</taxon>
        <taxon>Nocardioidaceae</taxon>
        <taxon>Nocardioides</taxon>
    </lineage>
</organism>
<reference evidence="2 3" key="1">
    <citation type="submission" date="2019-01" db="EMBL/GenBank/DDBJ databases">
        <title>Nocardioides guangzhouensis sp. nov., an actinobacterium isolated from soil.</title>
        <authorList>
            <person name="Fu Y."/>
            <person name="Cai Y."/>
            <person name="Lin Z."/>
            <person name="Chen P."/>
        </authorList>
    </citation>
    <scope>NUCLEOTIDE SEQUENCE [LARGE SCALE GENOMIC DNA]</scope>
    <source>
        <strain evidence="2 3">NBRC 105384</strain>
    </source>
</reference>
<dbReference type="InterPro" id="IPR036513">
    <property type="entry name" value="STAS_dom_sf"/>
</dbReference>
<dbReference type="InterPro" id="IPR058548">
    <property type="entry name" value="MlaB-like_STAS"/>
</dbReference>
<feature type="domain" description="STAS" evidence="1">
    <location>
        <begin position="179"/>
        <end position="271"/>
    </location>
</feature>
<sequence>MDPVGWRPGWDGHLLLVYEGEPQRRLGVAAWVRRGLDVGAKIFYVEREDVSLARSLAALLLDQPDAVDAMASGQIEVVPADQGVHDLAWQERAIEEALHRYPSVRWSADATATWGVMPQGRQAEIERATDEVCRSRPVSVMCQYPARESLDRIGSVSTAHGAGMREELLQTAPLEEAGLAVSGELDISNRDILRSVLLAATTGTPCPLFVLDLSGLYFVDIGGIRTLVGGTEPYRRRGGQVRLRGAQPQVDRLLQLFGVGHEPGLLMEAPG</sequence>
<proteinExistence type="predicted"/>
<dbReference type="PROSITE" id="PS50801">
    <property type="entry name" value="STAS"/>
    <property type="match status" value="1"/>
</dbReference>
<evidence type="ECO:0000313" key="3">
    <source>
        <dbReference type="Proteomes" id="UP000291189"/>
    </source>
</evidence>
<dbReference type="Proteomes" id="UP000291189">
    <property type="component" value="Unassembled WGS sequence"/>
</dbReference>
<dbReference type="RefSeq" id="WP_129988690.1">
    <property type="nucleotide sequence ID" value="NZ_SDPU01000032.1"/>
</dbReference>
<dbReference type="CDD" id="cd07043">
    <property type="entry name" value="STAS_anti-anti-sigma_factors"/>
    <property type="match status" value="1"/>
</dbReference>
<evidence type="ECO:0000313" key="2">
    <source>
        <dbReference type="EMBL" id="RYU10254.1"/>
    </source>
</evidence>